<keyword evidence="1" id="KW-0472">Membrane</keyword>
<keyword evidence="4" id="KW-1185">Reference proteome</keyword>
<sequence length="216" mass="23833">MIMRIVITIAVVCLAISSLSTATAEAEASLQQSAEVPKTNVQQQNVVPDDEEIKINVSAIAARFIKDYVTPTLCSYSPGFCAKHQLESRDMKSYLATAGTLFAGVLGVILTKITVLIVLSVLSTVIGKMLLLYALFKTAPHHDHHSYKSAHYNAHPLVKYTKDKYYIKNSPSVHSHDVLVDSPPEHDASPYIAHSPYILESAVHDHKLKGVSYYKR</sequence>
<reference evidence="3" key="2">
    <citation type="submission" date="2022-06" db="UniProtKB">
        <authorList>
            <consortium name="EnsemblMetazoa"/>
        </authorList>
    </citation>
    <scope>IDENTIFICATION</scope>
</reference>
<proteinExistence type="predicted"/>
<evidence type="ECO:0000256" key="2">
    <source>
        <dbReference type="SAM" id="SignalP"/>
    </source>
</evidence>
<feature type="signal peptide" evidence="2">
    <location>
        <begin position="1"/>
        <end position="26"/>
    </location>
</feature>
<reference evidence="4" key="1">
    <citation type="submission" date="2010-06" db="EMBL/GenBank/DDBJ databases">
        <authorList>
            <person name="Jiang H."/>
            <person name="Abraham K."/>
            <person name="Ali S."/>
            <person name="Alsbrooks S.L."/>
            <person name="Anim B.N."/>
            <person name="Anosike U.S."/>
            <person name="Attaway T."/>
            <person name="Bandaranaike D.P."/>
            <person name="Battles P.K."/>
            <person name="Bell S.N."/>
            <person name="Bell A.V."/>
            <person name="Beltran B."/>
            <person name="Bickham C."/>
            <person name="Bustamante Y."/>
            <person name="Caleb T."/>
            <person name="Canada A."/>
            <person name="Cardenas V."/>
            <person name="Carter K."/>
            <person name="Chacko J."/>
            <person name="Chandrabose M.N."/>
            <person name="Chavez D."/>
            <person name="Chavez A."/>
            <person name="Chen L."/>
            <person name="Chu H.-S."/>
            <person name="Claassen K.J."/>
            <person name="Cockrell R."/>
            <person name="Collins M."/>
            <person name="Cooper J.A."/>
            <person name="Cree A."/>
            <person name="Curry S.M."/>
            <person name="Da Y."/>
            <person name="Dao M.D."/>
            <person name="Das B."/>
            <person name="Davila M.-L."/>
            <person name="Davy-Carroll L."/>
            <person name="Denson S."/>
            <person name="Dinh H."/>
            <person name="Ebong V.E."/>
            <person name="Edwards J.R."/>
            <person name="Egan A."/>
            <person name="El-Daye J."/>
            <person name="Escobedo L."/>
            <person name="Fernandez S."/>
            <person name="Fernando P.R."/>
            <person name="Flagg N."/>
            <person name="Forbes L.D."/>
            <person name="Fowler R.G."/>
            <person name="Fu Q."/>
            <person name="Gabisi R.A."/>
            <person name="Ganer J."/>
            <person name="Garbino Pronczuk A."/>
            <person name="Garcia R.M."/>
            <person name="Garner T."/>
            <person name="Garrett T.E."/>
            <person name="Gonzalez D.A."/>
            <person name="Hamid H."/>
            <person name="Hawkins E.S."/>
            <person name="Hirani K."/>
            <person name="Hogues M.E."/>
            <person name="Hollins B."/>
            <person name="Hsiao C.-H."/>
            <person name="Jabil R."/>
            <person name="James M.L."/>
            <person name="Jhangiani S.N."/>
            <person name="Johnson B."/>
            <person name="Johnson Q."/>
            <person name="Joshi V."/>
            <person name="Kalu J.B."/>
            <person name="Kam C."/>
            <person name="Kashfia A."/>
            <person name="Keebler J."/>
            <person name="Kisamo H."/>
            <person name="Kovar C.L."/>
            <person name="Lago L.A."/>
            <person name="Lai C.-Y."/>
            <person name="Laidlaw J."/>
            <person name="Lara F."/>
            <person name="Le T.-K."/>
            <person name="Lee S.L."/>
            <person name="Legall F.H."/>
            <person name="Lemon S.J."/>
            <person name="Lewis L.R."/>
            <person name="Li B."/>
            <person name="Liu Y."/>
            <person name="Liu Y.-S."/>
            <person name="Lopez J."/>
            <person name="Lozado R.J."/>
            <person name="Lu J."/>
            <person name="Madu R.C."/>
            <person name="Maheshwari M."/>
            <person name="Maheshwari R."/>
            <person name="Malloy K."/>
            <person name="Martinez E."/>
            <person name="Mathew T."/>
            <person name="Mercado I.C."/>
            <person name="Mercado C."/>
            <person name="Meyer B."/>
            <person name="Montgomery K."/>
            <person name="Morgan M.B."/>
            <person name="Munidasa M."/>
            <person name="Nazareth L.V."/>
            <person name="Nelson J."/>
            <person name="Ng B.M."/>
            <person name="Nguyen N.B."/>
            <person name="Nguyen P.Q."/>
            <person name="Nguyen T."/>
            <person name="Obregon M."/>
            <person name="Okwuonu G.O."/>
            <person name="Onwere C.G."/>
            <person name="Orozco G."/>
            <person name="Parra A."/>
            <person name="Patel S."/>
            <person name="Patil S."/>
            <person name="Perez A."/>
            <person name="Perez Y."/>
            <person name="Pham C."/>
            <person name="Primus E.L."/>
            <person name="Pu L.-L."/>
            <person name="Puazo M."/>
            <person name="Qin X."/>
            <person name="Quiroz J.B."/>
            <person name="Reese J."/>
            <person name="Richards S."/>
            <person name="Rives C.M."/>
            <person name="Robberts R."/>
            <person name="Ruiz S.J."/>
            <person name="Ruiz M.J."/>
            <person name="Santibanez J."/>
            <person name="Schneider B.W."/>
            <person name="Sisson I."/>
            <person name="Smith M."/>
            <person name="Sodergren E."/>
            <person name="Song X.-Z."/>
            <person name="Song B.B."/>
            <person name="Summersgill H."/>
            <person name="Thelus R."/>
            <person name="Thornton R.D."/>
            <person name="Trejos Z.Y."/>
            <person name="Usmani K."/>
            <person name="Vattathil S."/>
            <person name="Villasana D."/>
            <person name="Walker D.L."/>
            <person name="Wang S."/>
            <person name="Wang K."/>
            <person name="White C.S."/>
            <person name="Williams A.C."/>
            <person name="Williamson J."/>
            <person name="Wilson K."/>
            <person name="Woghiren I.O."/>
            <person name="Woodworth J.R."/>
            <person name="Worley K.C."/>
            <person name="Wright R.A."/>
            <person name="Wu W."/>
            <person name="Young L."/>
            <person name="Zhang L."/>
            <person name="Zhang J."/>
            <person name="Zhu Y."/>
            <person name="Muzny D.M."/>
            <person name="Weinstock G."/>
            <person name="Gibbs R.A."/>
        </authorList>
    </citation>
    <scope>NUCLEOTIDE SEQUENCE [LARGE SCALE GENOMIC DNA]</scope>
    <source>
        <strain evidence="4">LSR1</strain>
    </source>
</reference>
<keyword evidence="2" id="KW-0732">Signal</keyword>
<protein>
    <submittedName>
        <fullName evidence="3">Uncharacterized protein</fullName>
    </submittedName>
</protein>
<dbReference type="RefSeq" id="XP_001950594.2">
    <property type="nucleotide sequence ID" value="XM_001950559.4"/>
</dbReference>
<keyword evidence="1" id="KW-1133">Transmembrane helix</keyword>
<dbReference type="GeneID" id="100167400"/>
<dbReference type="EnsemblMetazoa" id="XM_001950559.5">
    <property type="protein sequence ID" value="XP_001950594.2"/>
    <property type="gene ID" value="LOC100167400"/>
</dbReference>
<feature type="transmembrane region" description="Helical" evidence="1">
    <location>
        <begin position="93"/>
        <end position="110"/>
    </location>
</feature>
<keyword evidence="1" id="KW-0812">Transmembrane</keyword>
<dbReference type="AlphaFoldDB" id="A0A8R1W2J5"/>
<organism evidence="3 4">
    <name type="scientific">Acyrthosiphon pisum</name>
    <name type="common">Pea aphid</name>
    <dbReference type="NCBI Taxonomy" id="7029"/>
    <lineage>
        <taxon>Eukaryota</taxon>
        <taxon>Metazoa</taxon>
        <taxon>Ecdysozoa</taxon>
        <taxon>Arthropoda</taxon>
        <taxon>Hexapoda</taxon>
        <taxon>Insecta</taxon>
        <taxon>Pterygota</taxon>
        <taxon>Neoptera</taxon>
        <taxon>Paraneoptera</taxon>
        <taxon>Hemiptera</taxon>
        <taxon>Sternorrhyncha</taxon>
        <taxon>Aphidomorpha</taxon>
        <taxon>Aphidoidea</taxon>
        <taxon>Aphididae</taxon>
        <taxon>Macrosiphini</taxon>
        <taxon>Acyrthosiphon</taxon>
    </lineage>
</organism>
<name>A0A8R1W2J5_ACYPI</name>
<dbReference type="Proteomes" id="UP000007819">
    <property type="component" value="Chromosome A1"/>
</dbReference>
<accession>A0A8R1W2J5</accession>
<dbReference type="OrthoDB" id="6622103at2759"/>
<feature type="chain" id="PRO_5035921338" evidence="2">
    <location>
        <begin position="27"/>
        <end position="216"/>
    </location>
</feature>
<feature type="transmembrane region" description="Helical" evidence="1">
    <location>
        <begin position="115"/>
        <end position="136"/>
    </location>
</feature>
<evidence type="ECO:0000256" key="1">
    <source>
        <dbReference type="SAM" id="Phobius"/>
    </source>
</evidence>
<evidence type="ECO:0000313" key="4">
    <source>
        <dbReference type="Proteomes" id="UP000007819"/>
    </source>
</evidence>
<evidence type="ECO:0000313" key="3">
    <source>
        <dbReference type="EnsemblMetazoa" id="XP_001950594.2"/>
    </source>
</evidence>
<dbReference type="KEGG" id="api:100167400"/>